<comment type="function">
    <text evidence="8">F(1)F(0) ATP synthase produces ATP from ADP in the presence of a proton or sodium gradient. F-type ATPases consist of two structural domains, F(1) containing the extramembraneous catalytic core and F(0) containing the membrane proton channel, linked together by a central stalk and a peripheral stalk. During catalysis, ATP synthesis in the catalytic domain of F(1) is coupled via a rotary mechanism of the central stalk subunits to proton translocation.</text>
</comment>
<dbReference type="Gene3D" id="1.10.520.20">
    <property type="entry name" value="N-terminal domain of the delta subunit of the F1F0-ATP synthase"/>
    <property type="match status" value="1"/>
</dbReference>
<evidence type="ECO:0000256" key="5">
    <source>
        <dbReference type="ARBA" id="ARBA00023136"/>
    </source>
</evidence>
<keyword evidence="2 8" id="KW-0813">Transport</keyword>
<dbReference type="PRINTS" id="PR00125">
    <property type="entry name" value="ATPASEDELTA"/>
</dbReference>
<dbReference type="EMBL" id="FNOY01000042">
    <property type="protein sequence ID" value="SDY54958.1"/>
    <property type="molecule type" value="Genomic_DNA"/>
</dbReference>
<dbReference type="NCBIfam" id="TIGR01145">
    <property type="entry name" value="ATP_synt_delta"/>
    <property type="match status" value="1"/>
</dbReference>
<dbReference type="AlphaFoldDB" id="A0A1H3KT76"/>
<evidence type="ECO:0000256" key="8">
    <source>
        <dbReference type="HAMAP-Rule" id="MF_01416"/>
    </source>
</evidence>
<dbReference type="NCBIfam" id="NF004402">
    <property type="entry name" value="PRK05758.2-2"/>
    <property type="match status" value="1"/>
</dbReference>
<accession>A0A1H3KT76</accession>
<dbReference type="InterPro" id="IPR026015">
    <property type="entry name" value="ATP_synth_OSCP/delta_N_sf"/>
</dbReference>
<comment type="subcellular location">
    <subcellularLocation>
        <location evidence="8">Cell membrane</location>
        <topology evidence="8">Peripheral membrane protein</topology>
    </subcellularLocation>
    <subcellularLocation>
        <location evidence="1">Membrane</location>
    </subcellularLocation>
</comment>
<comment type="function">
    <text evidence="8">This protein is part of the stalk that links CF(0) to CF(1). It either transmits conformational changes from CF(0) to CF(1) or is implicated in proton conduction.</text>
</comment>
<dbReference type="GO" id="GO:0046933">
    <property type="term" value="F:proton-transporting ATP synthase activity, rotational mechanism"/>
    <property type="evidence" value="ECO:0007669"/>
    <property type="project" value="UniProtKB-UniRule"/>
</dbReference>
<evidence type="ECO:0000313" key="10">
    <source>
        <dbReference type="Proteomes" id="UP000198640"/>
    </source>
</evidence>
<dbReference type="OrthoDB" id="9816221at2"/>
<organism evidence="9 10">
    <name type="scientific">Nitrosomonas halophila</name>
    <dbReference type="NCBI Taxonomy" id="44576"/>
    <lineage>
        <taxon>Bacteria</taxon>
        <taxon>Pseudomonadati</taxon>
        <taxon>Pseudomonadota</taxon>
        <taxon>Betaproteobacteria</taxon>
        <taxon>Nitrosomonadales</taxon>
        <taxon>Nitrosomonadaceae</taxon>
        <taxon>Nitrosomonas</taxon>
    </lineage>
</organism>
<evidence type="ECO:0000256" key="7">
    <source>
        <dbReference type="ARBA" id="ARBA00023310"/>
    </source>
</evidence>
<keyword evidence="5 8" id="KW-0472">Membrane</keyword>
<dbReference type="InterPro" id="IPR000711">
    <property type="entry name" value="ATPase_OSCP/dsu"/>
</dbReference>
<dbReference type="RefSeq" id="WP_090414781.1">
    <property type="nucleotide sequence ID" value="NZ_FNOY01000042.1"/>
</dbReference>
<evidence type="ECO:0000256" key="6">
    <source>
        <dbReference type="ARBA" id="ARBA00023196"/>
    </source>
</evidence>
<comment type="similarity">
    <text evidence="8">Belongs to the ATPase delta chain family.</text>
</comment>
<sequence length="178" mass="19368">MAEAITIARPYAEAVFKLARAKGALSSWLEMLELLTAVASEKQIKALIGNPQVPSGKLREIILAVCGGRLSREGKHLVDLLIENDRLGVLPQLKELYGQLKAQHESVLQAKITSAFPLDEDQLNKLVSVLEKKFQRKVNAQVGVNAELIGGVRIEIGDQIIDSSVYGRLEAMAAALKS</sequence>
<evidence type="ECO:0000256" key="1">
    <source>
        <dbReference type="ARBA" id="ARBA00004370"/>
    </source>
</evidence>
<dbReference type="PANTHER" id="PTHR11910">
    <property type="entry name" value="ATP SYNTHASE DELTA CHAIN"/>
    <property type="match status" value="1"/>
</dbReference>
<dbReference type="Pfam" id="PF00213">
    <property type="entry name" value="OSCP"/>
    <property type="match status" value="1"/>
</dbReference>
<keyword evidence="3 8" id="KW-0375">Hydrogen ion transport</keyword>
<gene>
    <name evidence="8" type="primary">atpH</name>
    <name evidence="9" type="ORF">SAMN05421881_104227</name>
</gene>
<proteinExistence type="inferred from homology"/>
<keyword evidence="4 8" id="KW-0406">Ion transport</keyword>
<dbReference type="GO" id="GO:0045259">
    <property type="term" value="C:proton-transporting ATP synthase complex"/>
    <property type="evidence" value="ECO:0007669"/>
    <property type="project" value="UniProtKB-KW"/>
</dbReference>
<evidence type="ECO:0000256" key="4">
    <source>
        <dbReference type="ARBA" id="ARBA00023065"/>
    </source>
</evidence>
<dbReference type="SUPFAM" id="SSF47928">
    <property type="entry name" value="N-terminal domain of the delta subunit of the F1F0-ATP synthase"/>
    <property type="match status" value="1"/>
</dbReference>
<keyword evidence="10" id="KW-1185">Reference proteome</keyword>
<evidence type="ECO:0000313" key="9">
    <source>
        <dbReference type="EMBL" id="SDY54958.1"/>
    </source>
</evidence>
<dbReference type="STRING" id="44576.SAMN05421881_104227"/>
<keyword evidence="6 8" id="KW-0139">CF(1)</keyword>
<protein>
    <recommendedName>
        <fullName evidence="8">ATP synthase subunit delta</fullName>
    </recommendedName>
    <alternativeName>
        <fullName evidence="8">ATP synthase F(1) sector subunit delta</fullName>
    </alternativeName>
    <alternativeName>
        <fullName evidence="8">F-type ATPase subunit delta</fullName>
        <shortName evidence="8">F-ATPase subunit delta</shortName>
    </alternativeName>
</protein>
<dbReference type="Proteomes" id="UP000198640">
    <property type="component" value="Unassembled WGS sequence"/>
</dbReference>
<keyword evidence="7 8" id="KW-0066">ATP synthesis</keyword>
<dbReference type="HAMAP" id="MF_01416">
    <property type="entry name" value="ATP_synth_delta_bact"/>
    <property type="match status" value="1"/>
</dbReference>
<dbReference type="GO" id="GO:0005886">
    <property type="term" value="C:plasma membrane"/>
    <property type="evidence" value="ECO:0007669"/>
    <property type="project" value="UniProtKB-SubCell"/>
</dbReference>
<reference evidence="9 10" key="1">
    <citation type="submission" date="2016-10" db="EMBL/GenBank/DDBJ databases">
        <authorList>
            <person name="de Groot N.N."/>
        </authorList>
    </citation>
    <scope>NUCLEOTIDE SEQUENCE [LARGE SCALE GENOMIC DNA]</scope>
    <source>
        <strain evidence="9 10">Nm1</strain>
    </source>
</reference>
<keyword evidence="8" id="KW-1003">Cell membrane</keyword>
<evidence type="ECO:0000256" key="2">
    <source>
        <dbReference type="ARBA" id="ARBA00022448"/>
    </source>
</evidence>
<evidence type="ECO:0000256" key="3">
    <source>
        <dbReference type="ARBA" id="ARBA00022781"/>
    </source>
</evidence>
<name>A0A1H3KT76_9PROT</name>